<keyword evidence="2" id="KW-1185">Reference proteome</keyword>
<sequence length="68" mass="7420">MEDIKQSISEEIRDVIVESSGCQSHQIVSKPTLSQHASKKKIIVLESELNSLVLARDAGIATDDATKK</sequence>
<reference evidence="1 2" key="1">
    <citation type="journal article" date="2021" name="BMC Biol.">
        <title>Horizontally acquired antibacterial genes associated with adaptive radiation of ladybird beetles.</title>
        <authorList>
            <person name="Li H.S."/>
            <person name="Tang X.F."/>
            <person name="Huang Y.H."/>
            <person name="Xu Z.Y."/>
            <person name="Chen M.L."/>
            <person name="Du X.Y."/>
            <person name="Qiu B.Y."/>
            <person name="Chen P.T."/>
            <person name="Zhang W."/>
            <person name="Slipinski A."/>
            <person name="Escalona H.E."/>
            <person name="Waterhouse R.M."/>
            <person name="Zwick A."/>
            <person name="Pang H."/>
        </authorList>
    </citation>
    <scope>NUCLEOTIDE SEQUENCE [LARGE SCALE GENOMIC DNA]</scope>
    <source>
        <strain evidence="1">SYSU2018</strain>
    </source>
</reference>
<accession>A0ABD2PJ58</accession>
<dbReference type="Proteomes" id="UP001516400">
    <property type="component" value="Unassembled WGS sequence"/>
</dbReference>
<name>A0ABD2PJ58_9CUCU</name>
<protein>
    <submittedName>
        <fullName evidence="1">Uncharacterized protein</fullName>
    </submittedName>
</protein>
<evidence type="ECO:0000313" key="2">
    <source>
        <dbReference type="Proteomes" id="UP001516400"/>
    </source>
</evidence>
<dbReference type="AlphaFoldDB" id="A0ABD2PJ58"/>
<dbReference type="EMBL" id="JABFTP020000191">
    <property type="protein sequence ID" value="KAL3290571.1"/>
    <property type="molecule type" value="Genomic_DNA"/>
</dbReference>
<organism evidence="1 2">
    <name type="scientific">Cryptolaemus montrouzieri</name>
    <dbReference type="NCBI Taxonomy" id="559131"/>
    <lineage>
        <taxon>Eukaryota</taxon>
        <taxon>Metazoa</taxon>
        <taxon>Ecdysozoa</taxon>
        <taxon>Arthropoda</taxon>
        <taxon>Hexapoda</taxon>
        <taxon>Insecta</taxon>
        <taxon>Pterygota</taxon>
        <taxon>Neoptera</taxon>
        <taxon>Endopterygota</taxon>
        <taxon>Coleoptera</taxon>
        <taxon>Polyphaga</taxon>
        <taxon>Cucujiformia</taxon>
        <taxon>Coccinelloidea</taxon>
        <taxon>Coccinellidae</taxon>
        <taxon>Scymninae</taxon>
        <taxon>Scymnini</taxon>
        <taxon>Cryptolaemus</taxon>
    </lineage>
</organism>
<evidence type="ECO:0000313" key="1">
    <source>
        <dbReference type="EMBL" id="KAL3290571.1"/>
    </source>
</evidence>
<comment type="caution">
    <text evidence="1">The sequence shown here is derived from an EMBL/GenBank/DDBJ whole genome shotgun (WGS) entry which is preliminary data.</text>
</comment>
<proteinExistence type="predicted"/>
<gene>
    <name evidence="1" type="ORF">HHI36_024074</name>
</gene>